<dbReference type="Pfam" id="PF13649">
    <property type="entry name" value="Methyltransf_25"/>
    <property type="match status" value="1"/>
</dbReference>
<dbReference type="InterPro" id="IPR013216">
    <property type="entry name" value="Methyltransf_11"/>
</dbReference>
<keyword evidence="4" id="KW-0830">Ubiquinone</keyword>
<proteinExistence type="predicted"/>
<dbReference type="GO" id="GO:0008757">
    <property type="term" value="F:S-adenosylmethionine-dependent methyltransferase activity"/>
    <property type="evidence" value="ECO:0007669"/>
    <property type="project" value="InterPro"/>
</dbReference>
<feature type="domain" description="Methyltransferase" evidence="3">
    <location>
        <begin position="2"/>
        <end position="40"/>
    </location>
</feature>
<dbReference type="RefSeq" id="WP_184783586.1">
    <property type="nucleotide sequence ID" value="NZ_JACHMG010000001.1"/>
</dbReference>
<comment type="caution">
    <text evidence="4">The sequence shown here is derived from an EMBL/GenBank/DDBJ whole genome shotgun (WGS) entry which is preliminary data.</text>
</comment>
<accession>A0A840J6F0</accession>
<keyword evidence="4" id="KW-0489">Methyltransferase</keyword>
<dbReference type="Pfam" id="PF08241">
    <property type="entry name" value="Methyltransf_11"/>
    <property type="match status" value="1"/>
</dbReference>
<dbReference type="AlphaFoldDB" id="A0A840J6F0"/>
<gene>
    <name evidence="4" type="ORF">BJY18_006463</name>
</gene>
<evidence type="ECO:0000259" key="2">
    <source>
        <dbReference type="Pfam" id="PF08241"/>
    </source>
</evidence>
<dbReference type="InterPro" id="IPR041698">
    <property type="entry name" value="Methyltransf_25"/>
</dbReference>
<protein>
    <submittedName>
        <fullName evidence="4">Ubiquinone/menaquinone biosynthesis C-methylase UbiE</fullName>
    </submittedName>
</protein>
<dbReference type="InterPro" id="IPR050508">
    <property type="entry name" value="Methyltransf_Superfamily"/>
</dbReference>
<keyword evidence="5" id="KW-1185">Reference proteome</keyword>
<dbReference type="SUPFAM" id="SSF53335">
    <property type="entry name" value="S-adenosyl-L-methionine-dependent methyltransferases"/>
    <property type="match status" value="2"/>
</dbReference>
<dbReference type="EMBL" id="JACHMG010000001">
    <property type="protein sequence ID" value="MBB4688978.1"/>
    <property type="molecule type" value="Genomic_DNA"/>
</dbReference>
<dbReference type="CDD" id="cd02440">
    <property type="entry name" value="AdoMet_MTases"/>
    <property type="match status" value="2"/>
</dbReference>
<feature type="region of interest" description="Disordered" evidence="1">
    <location>
        <begin position="38"/>
        <end position="58"/>
    </location>
</feature>
<organism evidence="4 5">
    <name type="scientific">Amycolatopsis jiangsuensis</name>
    <dbReference type="NCBI Taxonomy" id="1181879"/>
    <lineage>
        <taxon>Bacteria</taxon>
        <taxon>Bacillati</taxon>
        <taxon>Actinomycetota</taxon>
        <taxon>Actinomycetes</taxon>
        <taxon>Pseudonocardiales</taxon>
        <taxon>Pseudonocardiaceae</taxon>
        <taxon>Amycolatopsis</taxon>
    </lineage>
</organism>
<name>A0A840J6F0_9PSEU</name>
<evidence type="ECO:0000313" key="5">
    <source>
        <dbReference type="Proteomes" id="UP000581769"/>
    </source>
</evidence>
<dbReference type="Gene3D" id="3.40.50.150">
    <property type="entry name" value="Vaccinia Virus protein VP39"/>
    <property type="match status" value="2"/>
</dbReference>
<dbReference type="InterPro" id="IPR029063">
    <property type="entry name" value="SAM-dependent_MTases_sf"/>
</dbReference>
<keyword evidence="4" id="KW-0808">Transferase</keyword>
<sequence>MLDLGCGDGELLAVFADHGAQALAGVDLSAQQLELARHRPSWPPPTRGSRGAAARRIRDRHRENPAADVTVRATVAGMTTPAEVFLRDYHDRKPEAASELAVAGHIVGDDRTVYEVFADHVGVPVRVLDLGCGDGALLAVLAARGARTQAGIDLSPGHIRRALERPALAGADLRAGRAQELPFADGAFDAVVSFMALMLMVDVEKVVAEAARVLAPGGTFALGVGGPGEGALEVFPKIARPLFAVVPEDRRVPTAGDPRTRTRAGLDELLAPAGFEPVAWHEVLIDVSGPPEQVWQTCCETYYQMDSLDETQLTGLRTAFKVATRDQVTAEGRLPAKARVHVAVTRLRS</sequence>
<dbReference type="PANTHER" id="PTHR42912">
    <property type="entry name" value="METHYLTRANSFERASE"/>
    <property type="match status" value="1"/>
</dbReference>
<dbReference type="GO" id="GO:0032259">
    <property type="term" value="P:methylation"/>
    <property type="evidence" value="ECO:0007669"/>
    <property type="project" value="UniProtKB-KW"/>
</dbReference>
<reference evidence="4 5" key="1">
    <citation type="submission" date="2020-08" db="EMBL/GenBank/DDBJ databases">
        <title>Sequencing the genomes of 1000 actinobacteria strains.</title>
        <authorList>
            <person name="Klenk H.-P."/>
        </authorList>
    </citation>
    <scope>NUCLEOTIDE SEQUENCE [LARGE SCALE GENOMIC DNA]</scope>
    <source>
        <strain evidence="4 5">DSM 45859</strain>
    </source>
</reference>
<evidence type="ECO:0000313" key="4">
    <source>
        <dbReference type="EMBL" id="MBB4688978.1"/>
    </source>
</evidence>
<evidence type="ECO:0000259" key="3">
    <source>
        <dbReference type="Pfam" id="PF13649"/>
    </source>
</evidence>
<dbReference type="Proteomes" id="UP000581769">
    <property type="component" value="Unassembled WGS sequence"/>
</dbReference>
<feature type="domain" description="Methyltransferase type 11" evidence="2">
    <location>
        <begin position="128"/>
        <end position="221"/>
    </location>
</feature>
<evidence type="ECO:0000256" key="1">
    <source>
        <dbReference type="SAM" id="MobiDB-lite"/>
    </source>
</evidence>